<feature type="domain" description="CBU-0592-like" evidence="2">
    <location>
        <begin position="7"/>
        <end position="80"/>
    </location>
</feature>
<sequence>MDPFIANIVGIAGGILIVAAYAYANIADPVRLLPYNLVNLAGAILLTLSLLVHFNLASLLLEIVWMAIAIYGIVKALRKKEKPA</sequence>
<keyword evidence="1" id="KW-0812">Transmembrane</keyword>
<accession>A0A3D9FB93</accession>
<dbReference type="RefSeq" id="WP_116234663.1">
    <property type="nucleotide sequence ID" value="NZ_QRDP01000004.1"/>
</dbReference>
<evidence type="ECO:0000313" key="3">
    <source>
        <dbReference type="EMBL" id="RED15099.1"/>
    </source>
</evidence>
<dbReference type="Pfam" id="PF26604">
    <property type="entry name" value="CBU_0592"/>
    <property type="match status" value="1"/>
</dbReference>
<dbReference type="InterPro" id="IPR058058">
    <property type="entry name" value="CBU_0592-like"/>
</dbReference>
<evidence type="ECO:0000313" key="4">
    <source>
        <dbReference type="Proteomes" id="UP000256310"/>
    </source>
</evidence>
<proteinExistence type="predicted"/>
<dbReference type="EMBL" id="QRDP01000004">
    <property type="protein sequence ID" value="RED15099.1"/>
    <property type="molecule type" value="Genomic_DNA"/>
</dbReference>
<comment type="caution">
    <text evidence="3">The sequence shown here is derived from an EMBL/GenBank/DDBJ whole genome shotgun (WGS) entry which is preliminary data.</text>
</comment>
<dbReference type="OrthoDB" id="7278355at2"/>
<dbReference type="Proteomes" id="UP000256310">
    <property type="component" value="Unassembled WGS sequence"/>
</dbReference>
<protein>
    <recommendedName>
        <fullName evidence="2">CBU-0592-like domain-containing protein</fullName>
    </recommendedName>
</protein>
<feature type="transmembrane region" description="Helical" evidence="1">
    <location>
        <begin position="60"/>
        <end position="77"/>
    </location>
</feature>
<reference evidence="3 4" key="1">
    <citation type="submission" date="2018-07" db="EMBL/GenBank/DDBJ databases">
        <title>Genomic Encyclopedia of Type Strains, Phase IV (KMG-IV): sequencing the most valuable type-strain genomes for metagenomic binning, comparative biology and taxonomic classification.</title>
        <authorList>
            <person name="Goeker M."/>
        </authorList>
    </citation>
    <scope>NUCLEOTIDE SEQUENCE [LARGE SCALE GENOMIC DNA]</scope>
    <source>
        <strain evidence="3 4">DSM 26725</strain>
    </source>
</reference>
<feature type="transmembrane region" description="Helical" evidence="1">
    <location>
        <begin position="6"/>
        <end position="24"/>
    </location>
</feature>
<name>A0A3D9FB93_9SPHN</name>
<dbReference type="NCBIfam" id="NF047864">
    <property type="entry name" value="CBU_0592_membra"/>
    <property type="match status" value="1"/>
</dbReference>
<keyword evidence="1" id="KW-1133">Transmembrane helix</keyword>
<evidence type="ECO:0000256" key="1">
    <source>
        <dbReference type="SAM" id="Phobius"/>
    </source>
</evidence>
<keyword evidence="1" id="KW-0472">Membrane</keyword>
<organism evidence="3 4">
    <name type="scientific">Parasphingopyxis lamellibrachiae</name>
    <dbReference type="NCBI Taxonomy" id="680125"/>
    <lineage>
        <taxon>Bacteria</taxon>
        <taxon>Pseudomonadati</taxon>
        <taxon>Pseudomonadota</taxon>
        <taxon>Alphaproteobacteria</taxon>
        <taxon>Sphingomonadales</taxon>
        <taxon>Sphingomonadaceae</taxon>
        <taxon>Parasphingopyxis</taxon>
    </lineage>
</organism>
<dbReference type="AlphaFoldDB" id="A0A3D9FB93"/>
<keyword evidence="4" id="KW-1185">Reference proteome</keyword>
<feature type="transmembrane region" description="Helical" evidence="1">
    <location>
        <begin position="36"/>
        <end position="54"/>
    </location>
</feature>
<gene>
    <name evidence="3" type="ORF">DFR46_0085</name>
</gene>
<evidence type="ECO:0000259" key="2">
    <source>
        <dbReference type="Pfam" id="PF26604"/>
    </source>
</evidence>